<dbReference type="RefSeq" id="WP_343850340.1">
    <property type="nucleotide sequence ID" value="NZ_BAAAFI010000007.1"/>
</dbReference>
<dbReference type="Proteomes" id="UP001500469">
    <property type="component" value="Unassembled WGS sequence"/>
</dbReference>
<dbReference type="PANTHER" id="PTHR10151">
    <property type="entry name" value="ECTONUCLEOTIDE PYROPHOSPHATASE/PHOSPHODIESTERASE"/>
    <property type="match status" value="1"/>
</dbReference>
<comment type="caution">
    <text evidence="1">The sequence shown here is derived from an EMBL/GenBank/DDBJ whole genome shotgun (WGS) entry which is preliminary data.</text>
</comment>
<dbReference type="PANTHER" id="PTHR10151:SF120">
    <property type="entry name" value="BIS(5'-ADENOSYL)-TRIPHOSPHATASE"/>
    <property type="match status" value="1"/>
</dbReference>
<dbReference type="Pfam" id="PF01663">
    <property type="entry name" value="Phosphodiest"/>
    <property type="match status" value="1"/>
</dbReference>
<organism evidence="1 2">
    <name type="scientific">Algoriphagus jejuensis</name>
    <dbReference type="NCBI Taxonomy" id="419934"/>
    <lineage>
        <taxon>Bacteria</taxon>
        <taxon>Pseudomonadati</taxon>
        <taxon>Bacteroidota</taxon>
        <taxon>Cytophagia</taxon>
        <taxon>Cytophagales</taxon>
        <taxon>Cyclobacteriaceae</taxon>
        <taxon>Algoriphagus</taxon>
    </lineage>
</organism>
<protein>
    <submittedName>
        <fullName evidence="1">Alkaline phosphatase</fullName>
    </submittedName>
</protein>
<dbReference type="EMBL" id="BAAAFI010000007">
    <property type="protein sequence ID" value="GAA0878701.1"/>
    <property type="molecule type" value="Genomic_DNA"/>
</dbReference>
<keyword evidence="2" id="KW-1185">Reference proteome</keyword>
<dbReference type="Gene3D" id="3.40.720.10">
    <property type="entry name" value="Alkaline Phosphatase, subunit A"/>
    <property type="match status" value="1"/>
</dbReference>
<sequence length="305" mass="33801">MRYLTSLFFIGFMFLGLVGFAQELKPKRVVVIGIDGLSVDGYKTAKHPNLDELMKDGVLSMDTRPVMPSVTMPNWTSHLTSGGPEQHGVTGNEWRVDNQKFPPIEIDEAGYYPSIFKLLKDQVPGVKTAFYYNWAELINSFNKAYLDEVNFEENDGYAVNYGKAYDFIVENEDDPTLVFLYTVHVDHAGHSYKWMSPEYIKAIEDADAEIGKLIGKMKASGHYDDTNFLLISDHGGNPASGHGGLSIEEMQVPWGITGPGIVKNRKMDEPNSNANTAAVIASIFGCRDLSVSTIGKVPGSIFEKK</sequence>
<evidence type="ECO:0000313" key="2">
    <source>
        <dbReference type="Proteomes" id="UP001500469"/>
    </source>
</evidence>
<accession>A0ABN1MZP0</accession>
<reference evidence="1 2" key="1">
    <citation type="journal article" date="2019" name="Int. J. Syst. Evol. Microbiol.">
        <title>The Global Catalogue of Microorganisms (GCM) 10K type strain sequencing project: providing services to taxonomists for standard genome sequencing and annotation.</title>
        <authorList>
            <consortium name="The Broad Institute Genomics Platform"/>
            <consortium name="The Broad Institute Genome Sequencing Center for Infectious Disease"/>
            <person name="Wu L."/>
            <person name="Ma J."/>
        </authorList>
    </citation>
    <scope>NUCLEOTIDE SEQUENCE [LARGE SCALE GENOMIC DNA]</scope>
    <source>
        <strain evidence="1 2">JCM 16112</strain>
    </source>
</reference>
<dbReference type="InterPro" id="IPR002591">
    <property type="entry name" value="Phosphodiest/P_Trfase"/>
</dbReference>
<dbReference type="CDD" id="cd16018">
    <property type="entry name" value="Enpp"/>
    <property type="match status" value="1"/>
</dbReference>
<evidence type="ECO:0000313" key="1">
    <source>
        <dbReference type="EMBL" id="GAA0878701.1"/>
    </source>
</evidence>
<name>A0ABN1MZP0_9BACT</name>
<gene>
    <name evidence="1" type="ORF">GCM10009119_16690</name>
</gene>
<dbReference type="InterPro" id="IPR017850">
    <property type="entry name" value="Alkaline_phosphatase_core_sf"/>
</dbReference>
<dbReference type="SUPFAM" id="SSF53649">
    <property type="entry name" value="Alkaline phosphatase-like"/>
    <property type="match status" value="1"/>
</dbReference>
<proteinExistence type="predicted"/>